<feature type="transmembrane region" description="Helical" evidence="1">
    <location>
        <begin position="301"/>
        <end position="318"/>
    </location>
</feature>
<reference evidence="2 3" key="1">
    <citation type="submission" date="2018-11" db="EMBL/GenBank/DDBJ databases">
        <authorList>
            <person name="Kleinhagauer T."/>
            <person name="Glaeser S.P."/>
            <person name="Spergser J."/>
            <person name="Ruckert C."/>
            <person name="Kaempfer P."/>
            <person name="Busse H.-J."/>
        </authorList>
    </citation>
    <scope>NUCLEOTIDE SEQUENCE [LARGE SCALE GENOMIC DNA]</scope>
    <source>
        <strain evidence="2 3">812CH</strain>
    </source>
</reference>
<keyword evidence="1" id="KW-0812">Transmembrane</keyword>
<dbReference type="PANTHER" id="PTHR37814:SF1">
    <property type="entry name" value="MEMBRANE PROTEIN"/>
    <property type="match status" value="1"/>
</dbReference>
<evidence type="ECO:0008006" key="4">
    <source>
        <dbReference type="Google" id="ProtNLM"/>
    </source>
</evidence>
<proteinExistence type="predicted"/>
<feature type="transmembrane region" description="Helical" evidence="1">
    <location>
        <begin position="185"/>
        <end position="207"/>
    </location>
</feature>
<keyword evidence="1" id="KW-0472">Membrane</keyword>
<dbReference type="OrthoDB" id="4424890at2"/>
<gene>
    <name evidence="2" type="ORF">CPPEL_02255</name>
</gene>
<feature type="transmembrane region" description="Helical" evidence="1">
    <location>
        <begin position="260"/>
        <end position="281"/>
    </location>
</feature>
<organism evidence="2 3">
    <name type="scientific">Corynebacterium pseudopelargi</name>
    <dbReference type="NCBI Taxonomy" id="2080757"/>
    <lineage>
        <taxon>Bacteria</taxon>
        <taxon>Bacillati</taxon>
        <taxon>Actinomycetota</taxon>
        <taxon>Actinomycetes</taxon>
        <taxon>Mycobacteriales</taxon>
        <taxon>Corynebacteriaceae</taxon>
        <taxon>Corynebacterium</taxon>
    </lineage>
</organism>
<feature type="transmembrane region" description="Helical" evidence="1">
    <location>
        <begin position="324"/>
        <end position="345"/>
    </location>
</feature>
<name>A0A3G6IVC0_9CORY</name>
<dbReference type="InterPro" id="IPR038728">
    <property type="entry name" value="YkvI-like"/>
</dbReference>
<feature type="transmembrane region" description="Helical" evidence="1">
    <location>
        <begin position="219"/>
        <end position="240"/>
    </location>
</feature>
<feature type="transmembrane region" description="Helical" evidence="1">
    <location>
        <begin position="112"/>
        <end position="132"/>
    </location>
</feature>
<sequence>MKQSMSIAMAFVGLLIGAGFATGKEMMQYFVSFGSTGMWGLVVTGVIMVVFGAVVLQIGSYFLADEHGAVLKNVAHPRLSWLLDAAVSITMAAMGMMMLAGAGSTFQQAFHVPAWLGSLLMAVVVYFVCFLNPDKVAKVIGAVTPLMIVAIIAIFIYSLLHIPEDFSLSAANAVAQQEPSPVQPWWWSAVNYSGMSLICAVGMSLVIGGSYTKLRDVAIGGMLGGIILTVMLTFETLVLFLNVDAAAGKDIPMAAIGSDIHPIVGVSISALILVMIFNTALGDVYAFSRRVNVLAPRHPKINLFIILFISWLISLVGFGSLIQIIFPILGYIGMVIGVVFVAWRIRWSKLIAGEKARRNRIRQLTRVHIHPEIYVDNSLELNHELEGSEADNDKLLATVAEEERPNLELDAEEYKEPGQS</sequence>
<keyword evidence="1" id="KW-1133">Transmembrane helix</keyword>
<evidence type="ECO:0000313" key="3">
    <source>
        <dbReference type="Proteomes" id="UP000271426"/>
    </source>
</evidence>
<accession>A0A3G6IVC0</accession>
<evidence type="ECO:0000313" key="2">
    <source>
        <dbReference type="EMBL" id="AZA08588.1"/>
    </source>
</evidence>
<dbReference type="PANTHER" id="PTHR37814">
    <property type="entry name" value="CONSERVED MEMBRANE PROTEIN"/>
    <property type="match status" value="1"/>
</dbReference>
<dbReference type="AlphaFoldDB" id="A0A3G6IVC0"/>
<feature type="transmembrane region" description="Helical" evidence="1">
    <location>
        <begin position="139"/>
        <end position="160"/>
    </location>
</feature>
<dbReference type="KEGG" id="cpso:CPPEL_02255"/>
<dbReference type="EMBL" id="CP033898">
    <property type="protein sequence ID" value="AZA08588.1"/>
    <property type="molecule type" value="Genomic_DNA"/>
</dbReference>
<dbReference type="Proteomes" id="UP000271426">
    <property type="component" value="Chromosome"/>
</dbReference>
<keyword evidence="3" id="KW-1185">Reference proteome</keyword>
<feature type="transmembrane region" description="Helical" evidence="1">
    <location>
        <begin position="39"/>
        <end position="64"/>
    </location>
</feature>
<protein>
    <recommendedName>
        <fullName evidence="4">Membrane protein YkvI</fullName>
    </recommendedName>
</protein>
<evidence type="ECO:0000256" key="1">
    <source>
        <dbReference type="SAM" id="Phobius"/>
    </source>
</evidence>
<dbReference type="RefSeq" id="WP_123959611.1">
    <property type="nucleotide sequence ID" value="NZ_CP033898.1"/>
</dbReference>
<feature type="transmembrane region" description="Helical" evidence="1">
    <location>
        <begin position="85"/>
        <end position="106"/>
    </location>
</feature>